<evidence type="ECO:0000313" key="3">
    <source>
        <dbReference type="Proteomes" id="UP001501556"/>
    </source>
</evidence>
<comment type="caution">
    <text evidence="2">The sequence shown here is derived from an EMBL/GenBank/DDBJ whole genome shotgun (WGS) entry which is preliminary data.</text>
</comment>
<dbReference type="Proteomes" id="UP001501556">
    <property type="component" value="Unassembled WGS sequence"/>
</dbReference>
<sequence length="425" mass="47697">MSYFKALLLLCGAWLLTLNAAQAQGKLSGVVLDSVTHEPLSFASVFLANTTLGATTTEKGEFEFPRVPKGTYDIVGSYLGYRLGKQTITVEAAPQRLTLNLAPTGNQLGEVVVKPAPNKPEEYRQFTELFIGGSTFSEQCRISNPDDVRVMLDDSTQELTARTKEFLQIDNDALGYRLKYYGLYFAYDKDAQSITYYGQPVFEEMKPRDEAQRRLWAANRLTAYTGSFMHFLRSLYTNRLAAGSFLAQQVRVVANPRYERNQQQRTALLAAGAAGAYSPAEKDSLRRWSREAPELATLYPEPRPIDSLRRVKPNGRVYLRFSGQLQVAHFGEAPDPRFKQRMNTLGPTRTPYPLQRQVSRLQLADDEAEIQADGSLRNPLEVAVGGYWGFEKIGEFLPYDYVPTGMPTPMAPARPAPAARPVRRR</sequence>
<dbReference type="Pfam" id="PF13715">
    <property type="entry name" value="CarbopepD_reg_2"/>
    <property type="match status" value="1"/>
</dbReference>
<dbReference type="Gene3D" id="2.60.40.1120">
    <property type="entry name" value="Carboxypeptidase-like, regulatory domain"/>
    <property type="match status" value="1"/>
</dbReference>
<accession>A0ABP7Q742</accession>
<protein>
    <recommendedName>
        <fullName evidence="4">CarboxypepD_reg-like domain-containing protein</fullName>
    </recommendedName>
</protein>
<evidence type="ECO:0000313" key="2">
    <source>
        <dbReference type="EMBL" id="GAA3977670.1"/>
    </source>
</evidence>
<feature type="signal peptide" evidence="1">
    <location>
        <begin position="1"/>
        <end position="23"/>
    </location>
</feature>
<evidence type="ECO:0008006" key="4">
    <source>
        <dbReference type="Google" id="ProtNLM"/>
    </source>
</evidence>
<dbReference type="EMBL" id="BAABDI010000015">
    <property type="protein sequence ID" value="GAA3977670.1"/>
    <property type="molecule type" value="Genomic_DNA"/>
</dbReference>
<keyword evidence="1" id="KW-0732">Signal</keyword>
<organism evidence="2 3">
    <name type="scientific">Hymenobacter antarcticus</name>
    <dbReference type="NCBI Taxonomy" id="486270"/>
    <lineage>
        <taxon>Bacteria</taxon>
        <taxon>Pseudomonadati</taxon>
        <taxon>Bacteroidota</taxon>
        <taxon>Cytophagia</taxon>
        <taxon>Cytophagales</taxon>
        <taxon>Hymenobacteraceae</taxon>
        <taxon>Hymenobacter</taxon>
    </lineage>
</organism>
<gene>
    <name evidence="2" type="ORF">GCM10022407_23670</name>
</gene>
<reference evidence="3" key="1">
    <citation type="journal article" date="2019" name="Int. J. Syst. Evol. Microbiol.">
        <title>The Global Catalogue of Microorganisms (GCM) 10K type strain sequencing project: providing services to taxonomists for standard genome sequencing and annotation.</title>
        <authorList>
            <consortium name="The Broad Institute Genomics Platform"/>
            <consortium name="The Broad Institute Genome Sequencing Center for Infectious Disease"/>
            <person name="Wu L."/>
            <person name="Ma J."/>
        </authorList>
    </citation>
    <scope>NUCLEOTIDE SEQUENCE [LARGE SCALE GENOMIC DNA]</scope>
    <source>
        <strain evidence="3">JCM 17217</strain>
    </source>
</reference>
<name>A0ABP7Q742_9BACT</name>
<keyword evidence="3" id="KW-1185">Reference proteome</keyword>
<feature type="chain" id="PRO_5046651201" description="CarboxypepD_reg-like domain-containing protein" evidence="1">
    <location>
        <begin position="24"/>
        <end position="425"/>
    </location>
</feature>
<dbReference type="InterPro" id="IPR008969">
    <property type="entry name" value="CarboxyPept-like_regulatory"/>
</dbReference>
<dbReference type="RefSeq" id="WP_345124570.1">
    <property type="nucleotide sequence ID" value="NZ_BAABDI010000015.1"/>
</dbReference>
<dbReference type="SUPFAM" id="SSF49464">
    <property type="entry name" value="Carboxypeptidase regulatory domain-like"/>
    <property type="match status" value="1"/>
</dbReference>
<proteinExistence type="predicted"/>
<evidence type="ECO:0000256" key="1">
    <source>
        <dbReference type="SAM" id="SignalP"/>
    </source>
</evidence>